<dbReference type="PANTHER" id="PTHR33121:SF79">
    <property type="entry name" value="CYCLIC DI-GMP PHOSPHODIESTERASE PDED-RELATED"/>
    <property type="match status" value="1"/>
</dbReference>
<dbReference type="PROSITE" id="PS50883">
    <property type="entry name" value="EAL"/>
    <property type="match status" value="1"/>
</dbReference>
<gene>
    <name evidence="2" type="ORF">DFP90_104212</name>
</gene>
<dbReference type="SUPFAM" id="SSF55785">
    <property type="entry name" value="PYP-like sensor domain (PAS domain)"/>
    <property type="match status" value="1"/>
</dbReference>
<dbReference type="InterPro" id="IPR050706">
    <property type="entry name" value="Cyclic-di-GMP_PDE-like"/>
</dbReference>
<reference evidence="2 3" key="1">
    <citation type="submission" date="2018-07" db="EMBL/GenBank/DDBJ databases">
        <title>Genomic Encyclopedia of Type Strains, Phase III (KMG-III): the genomes of soil and plant-associated and newly described type strains.</title>
        <authorList>
            <person name="Whitman W."/>
        </authorList>
    </citation>
    <scope>NUCLEOTIDE SEQUENCE [LARGE SCALE GENOMIC DNA]</scope>
    <source>
        <strain evidence="2 3">CECT 8488</strain>
    </source>
</reference>
<dbReference type="AlphaFoldDB" id="A0A3D9HN65"/>
<dbReference type="InterPro" id="IPR035919">
    <property type="entry name" value="EAL_sf"/>
</dbReference>
<dbReference type="CDD" id="cd01948">
    <property type="entry name" value="EAL"/>
    <property type="match status" value="1"/>
</dbReference>
<feature type="domain" description="EAL" evidence="1">
    <location>
        <begin position="305"/>
        <end position="554"/>
    </location>
</feature>
<accession>A0A3D9HN65</accession>
<dbReference type="InterPro" id="IPR035965">
    <property type="entry name" value="PAS-like_dom_sf"/>
</dbReference>
<dbReference type="InterPro" id="IPR001633">
    <property type="entry name" value="EAL_dom"/>
</dbReference>
<organism evidence="2 3">
    <name type="scientific">Aestuariispira insulae</name>
    <dbReference type="NCBI Taxonomy" id="1461337"/>
    <lineage>
        <taxon>Bacteria</taxon>
        <taxon>Pseudomonadati</taxon>
        <taxon>Pseudomonadota</taxon>
        <taxon>Alphaproteobacteria</taxon>
        <taxon>Rhodospirillales</taxon>
        <taxon>Kiloniellaceae</taxon>
        <taxon>Aestuariispira</taxon>
    </lineage>
</organism>
<comment type="caution">
    <text evidence="2">The sequence shown here is derived from an EMBL/GenBank/DDBJ whole genome shotgun (WGS) entry which is preliminary data.</text>
</comment>
<dbReference type="EMBL" id="QRDW01000004">
    <property type="protein sequence ID" value="RED50940.1"/>
    <property type="molecule type" value="Genomic_DNA"/>
</dbReference>
<evidence type="ECO:0000313" key="3">
    <source>
        <dbReference type="Proteomes" id="UP000256845"/>
    </source>
</evidence>
<dbReference type="GO" id="GO:0071111">
    <property type="term" value="F:cyclic-guanylate-specific phosphodiesterase activity"/>
    <property type="evidence" value="ECO:0007669"/>
    <property type="project" value="InterPro"/>
</dbReference>
<proteinExistence type="predicted"/>
<dbReference type="SMART" id="SM00052">
    <property type="entry name" value="EAL"/>
    <property type="match status" value="1"/>
</dbReference>
<dbReference type="OrthoDB" id="7251575at2"/>
<keyword evidence="3" id="KW-1185">Reference proteome</keyword>
<dbReference type="Proteomes" id="UP000256845">
    <property type="component" value="Unassembled WGS sequence"/>
</dbReference>
<dbReference type="SUPFAM" id="SSF141868">
    <property type="entry name" value="EAL domain-like"/>
    <property type="match status" value="1"/>
</dbReference>
<name>A0A3D9HN65_9PROT</name>
<protein>
    <submittedName>
        <fullName evidence="2">EAL domain-containing protein (Putative c-di-GMP-specific phosphodiesterase class I)</fullName>
    </submittedName>
</protein>
<dbReference type="PANTHER" id="PTHR33121">
    <property type="entry name" value="CYCLIC DI-GMP PHOSPHODIESTERASE PDEF"/>
    <property type="match status" value="1"/>
</dbReference>
<dbReference type="Pfam" id="PF00563">
    <property type="entry name" value="EAL"/>
    <property type="match status" value="1"/>
</dbReference>
<dbReference type="Gene3D" id="3.20.20.450">
    <property type="entry name" value="EAL domain"/>
    <property type="match status" value="1"/>
</dbReference>
<evidence type="ECO:0000313" key="2">
    <source>
        <dbReference type="EMBL" id="RED50940.1"/>
    </source>
</evidence>
<sequence>MSEIPMMTSFNSERDRFVAYAFAAAHMFVELDPNGVIKHASGTTSGLASGKSDDLVEKKFASFVDPGDQAYFAEILLRLFQHGRIEPRLICLTSKTGKRLELLMGGLLLPSQEQRLFLSFTVPPKTNIKPKNDSQAGGRKTTETDLLDKRDFGSVAQDKLATSESMDVNSQLTMLVIDGLDELRSSGDMEKLARVLEKLSAYLRAISFDGTCASELGSEKFGVLHSANVDEKEIKARIAEIIAEEAADTDLEVKSFSMDFDTHELSETDATKALLYSVQKFVDTDPNEFSITSLQSSAREMLNDVVNRVNQVREIIDRRNFDVVFQPIVDIYTEDVHHLEALTRITGLASPQAFIEFTEEVGLIEDFDLTLAQRVMEELANHRKGGWKPRVAINLSAKSMNSSIFRKSFEEVLAPFSEIQEQLMLELTETVSVSNFEELNKVLQEYRNAGMQVCIDDVGSGSTSFQSLYDLEVDFLKIDGRFVRAANTNERDMTLLKSIIEVGKKLNTKLIAEQIEDREQAHLMESLGVEYGQGYLYGRPTLDHSTFKPGMNKPKAALHDTERKW</sequence>
<evidence type="ECO:0000259" key="1">
    <source>
        <dbReference type="PROSITE" id="PS50883"/>
    </source>
</evidence>